<dbReference type="AlphaFoldDB" id="A0A8A4TTJ5"/>
<dbReference type="EMBL" id="CP071793">
    <property type="protein sequence ID" value="QTD52418.1"/>
    <property type="molecule type" value="Genomic_DNA"/>
</dbReference>
<evidence type="ECO:0000256" key="1">
    <source>
        <dbReference type="SAM" id="MobiDB-lite"/>
    </source>
</evidence>
<dbReference type="RefSeq" id="WP_237382526.1">
    <property type="nucleotide sequence ID" value="NZ_CP071793.1"/>
</dbReference>
<feature type="compositionally biased region" description="Polar residues" evidence="1">
    <location>
        <begin position="329"/>
        <end position="340"/>
    </location>
</feature>
<organism evidence="2 3">
    <name type="scientific">Sulfidibacter corallicola</name>
    <dbReference type="NCBI Taxonomy" id="2818388"/>
    <lineage>
        <taxon>Bacteria</taxon>
        <taxon>Pseudomonadati</taxon>
        <taxon>Acidobacteriota</taxon>
        <taxon>Holophagae</taxon>
        <taxon>Acanthopleuribacterales</taxon>
        <taxon>Acanthopleuribacteraceae</taxon>
        <taxon>Sulfidibacter</taxon>
    </lineage>
</organism>
<accession>A0A8A4TTJ5</accession>
<feature type="region of interest" description="Disordered" evidence="1">
    <location>
        <begin position="313"/>
        <end position="360"/>
    </location>
</feature>
<protein>
    <submittedName>
        <fullName evidence="2">Uncharacterized protein</fullName>
    </submittedName>
</protein>
<proteinExistence type="predicted"/>
<evidence type="ECO:0000313" key="2">
    <source>
        <dbReference type="EMBL" id="QTD52418.1"/>
    </source>
</evidence>
<gene>
    <name evidence="2" type="ORF">J3U87_08085</name>
</gene>
<evidence type="ECO:0000313" key="3">
    <source>
        <dbReference type="Proteomes" id="UP000663929"/>
    </source>
</evidence>
<dbReference type="KEGG" id="scor:J3U87_08085"/>
<dbReference type="Proteomes" id="UP000663929">
    <property type="component" value="Chromosome"/>
</dbReference>
<name>A0A8A4TTJ5_SULCO</name>
<sequence>MTPTSATQPPQSPTPRHSAGPGFAGLQPAALAAWLQRAALHLIEDLAQLHTSAFDEGTKVAIEAAADRRPGPPVSPPTANALLSPSDMALLRLGLTSPDSFVSYFERFRPVRAWRKRRHLRAIHAGLAGRIDQATWEARFLESMRLHQSGSPELGCPDELWPMLGYLAWTEPTFCRRFGLLVQRRLLHDGLFLDGLPPLPSFHPNTFWLLLHLVGTRPRGWRDVLQPSRRRKRRVLRAIQRRTRHLIVQTQWAGWWDQWLLVEILSRHPRMVEALPSAFRAALHALPYLEQRGLNQPPPKRRVHRFLARLIPRPMAKRPQQPRHRPTFSLATPNWQSQRPSRWRECSLDSRPTPGGAAHV</sequence>
<keyword evidence="3" id="KW-1185">Reference proteome</keyword>
<feature type="region of interest" description="Disordered" evidence="1">
    <location>
        <begin position="1"/>
        <end position="23"/>
    </location>
</feature>
<reference evidence="2" key="1">
    <citation type="submission" date="2021-03" db="EMBL/GenBank/DDBJ databases">
        <title>Acanthopleuribacteraceae sp. M133.</title>
        <authorList>
            <person name="Wang G."/>
        </authorList>
    </citation>
    <scope>NUCLEOTIDE SEQUENCE</scope>
    <source>
        <strain evidence="2">M133</strain>
    </source>
</reference>